<reference evidence="4 5" key="1">
    <citation type="journal article" date="2020" name="IScience">
        <title>Genome Sequencing of the Endangered Kingdonia uniflora (Circaeasteraceae, Ranunculales) Reveals Potential Mechanisms of Evolutionary Specialization.</title>
        <authorList>
            <person name="Sun Y."/>
            <person name="Deng T."/>
            <person name="Zhang A."/>
            <person name="Moore M.J."/>
            <person name="Landis J.B."/>
            <person name="Lin N."/>
            <person name="Zhang H."/>
            <person name="Zhang X."/>
            <person name="Huang J."/>
            <person name="Zhang X."/>
            <person name="Sun H."/>
            <person name="Wang H."/>
        </authorList>
    </citation>
    <scope>NUCLEOTIDE SEQUENCE [LARGE SCALE GENOMIC DNA]</scope>
    <source>
        <strain evidence="4">TB1705</strain>
        <tissue evidence="4">Leaf</tissue>
    </source>
</reference>
<dbReference type="PANTHER" id="PTHR24078:SF522">
    <property type="entry name" value="DNAJ CHAPERONE C-TERMINAL DOMAIN-CONTAINING PROTEIN"/>
    <property type="match status" value="1"/>
</dbReference>
<dbReference type="InterPro" id="IPR036869">
    <property type="entry name" value="J_dom_sf"/>
</dbReference>
<gene>
    <name evidence="4" type="ORF">GIB67_004650</name>
</gene>
<proteinExistence type="predicted"/>
<feature type="compositionally biased region" description="Polar residues" evidence="2">
    <location>
        <begin position="105"/>
        <end position="119"/>
    </location>
</feature>
<dbReference type="CDD" id="cd06257">
    <property type="entry name" value="DnaJ"/>
    <property type="match status" value="1"/>
</dbReference>
<evidence type="ECO:0000313" key="4">
    <source>
        <dbReference type="EMBL" id="KAF6152821.1"/>
    </source>
</evidence>
<comment type="caution">
    <text evidence="4">The sequence shown here is derived from an EMBL/GenBank/DDBJ whole genome shotgun (WGS) entry which is preliminary data.</text>
</comment>
<dbReference type="Gene3D" id="1.10.287.110">
    <property type="entry name" value="DnaJ domain"/>
    <property type="match status" value="1"/>
</dbReference>
<dbReference type="Proteomes" id="UP000541444">
    <property type="component" value="Unassembled WGS sequence"/>
</dbReference>
<dbReference type="FunFam" id="2.60.260.20:FF:000006">
    <property type="entry name" value="DnaJ subfamily B member 13"/>
    <property type="match status" value="1"/>
</dbReference>
<dbReference type="SUPFAM" id="SSF46565">
    <property type="entry name" value="Chaperone J-domain"/>
    <property type="match status" value="1"/>
</dbReference>
<dbReference type="EMBL" id="JACGCM010001609">
    <property type="protein sequence ID" value="KAF6152821.1"/>
    <property type="molecule type" value="Genomic_DNA"/>
</dbReference>
<dbReference type="GO" id="GO:0051087">
    <property type="term" value="F:protein-folding chaperone binding"/>
    <property type="evidence" value="ECO:0007669"/>
    <property type="project" value="TreeGrafter"/>
</dbReference>
<feature type="region of interest" description="Disordered" evidence="2">
    <location>
        <begin position="64"/>
        <end position="141"/>
    </location>
</feature>
<dbReference type="Gene3D" id="2.60.260.20">
    <property type="entry name" value="Urease metallochaperone UreE, N-terminal domain"/>
    <property type="match status" value="2"/>
</dbReference>
<dbReference type="PROSITE" id="PS50076">
    <property type="entry name" value="DNAJ_2"/>
    <property type="match status" value="1"/>
</dbReference>
<feature type="domain" description="J" evidence="3">
    <location>
        <begin position="12"/>
        <end position="83"/>
    </location>
</feature>
<dbReference type="OrthoDB" id="550424at2759"/>
<dbReference type="Pfam" id="PF00226">
    <property type="entry name" value="DnaJ"/>
    <property type="match status" value="1"/>
</dbReference>
<dbReference type="CDD" id="cd10747">
    <property type="entry name" value="DnaJ_C"/>
    <property type="match status" value="1"/>
</dbReference>
<name>A0A7J7MD64_9MAGN</name>
<sequence length="338" mass="37604">MGDPSPSNSSSEFHSILGVTRGASIRDVCKAYKSLVMKWHPDKNPANKTEAESKFRSITQAYQALKSKKQDDRDMSGSYNYYSDEGGDGSRSGAEPMTYRHRSADNQYSSTLNNSLPKSTSRRSHTPAPMPSSLPKSISRRATTPIMFSYSTIRRKPPTVEKKLECTLEELCQGCVKKIKITRDVVTNSGIIVQEEELLRIKVKPGWKKGTKITFEGMGDETPGTLPADITFLIDEKRHSLFKREGDDLVLAVEIPLVKALTGCSLTIPLLGGETMSVSFNDIIYPGYEKIINGQGMPNPKEQGTRGNLRIKFRIIFPTELSDEQRADITDLLQDESS</sequence>
<dbReference type="AlphaFoldDB" id="A0A7J7MD64"/>
<dbReference type="GO" id="GO:0006457">
    <property type="term" value="P:protein folding"/>
    <property type="evidence" value="ECO:0007669"/>
    <property type="project" value="InterPro"/>
</dbReference>
<dbReference type="GO" id="GO:0051082">
    <property type="term" value="F:unfolded protein binding"/>
    <property type="evidence" value="ECO:0007669"/>
    <property type="project" value="InterPro"/>
</dbReference>
<accession>A0A7J7MD64</accession>
<dbReference type="GO" id="GO:0005829">
    <property type="term" value="C:cytosol"/>
    <property type="evidence" value="ECO:0007669"/>
    <property type="project" value="TreeGrafter"/>
</dbReference>
<evidence type="ECO:0000259" key="3">
    <source>
        <dbReference type="PROSITE" id="PS50076"/>
    </source>
</evidence>
<keyword evidence="5" id="KW-1185">Reference proteome</keyword>
<dbReference type="InterPro" id="IPR002939">
    <property type="entry name" value="DnaJ_C"/>
</dbReference>
<dbReference type="InterPro" id="IPR008971">
    <property type="entry name" value="HSP40/DnaJ_pept-bd"/>
</dbReference>
<dbReference type="SUPFAM" id="SSF49493">
    <property type="entry name" value="HSP40/DnaJ peptide-binding domain"/>
    <property type="match status" value="2"/>
</dbReference>
<keyword evidence="1" id="KW-0143">Chaperone</keyword>
<protein>
    <recommendedName>
        <fullName evidence="3">J domain-containing protein</fullName>
    </recommendedName>
</protein>
<dbReference type="InterPro" id="IPR051339">
    <property type="entry name" value="DnaJ_subfamily_B"/>
</dbReference>
<dbReference type="FunFam" id="2.60.260.20:FF:000015">
    <property type="entry name" value="Heat shock protein 40"/>
    <property type="match status" value="1"/>
</dbReference>
<dbReference type="PRINTS" id="PR00625">
    <property type="entry name" value="JDOMAIN"/>
</dbReference>
<organism evidence="4 5">
    <name type="scientific">Kingdonia uniflora</name>
    <dbReference type="NCBI Taxonomy" id="39325"/>
    <lineage>
        <taxon>Eukaryota</taxon>
        <taxon>Viridiplantae</taxon>
        <taxon>Streptophyta</taxon>
        <taxon>Embryophyta</taxon>
        <taxon>Tracheophyta</taxon>
        <taxon>Spermatophyta</taxon>
        <taxon>Magnoliopsida</taxon>
        <taxon>Ranunculales</taxon>
        <taxon>Circaeasteraceae</taxon>
        <taxon>Kingdonia</taxon>
    </lineage>
</organism>
<dbReference type="Pfam" id="PF01556">
    <property type="entry name" value="DnaJ_C"/>
    <property type="match status" value="1"/>
</dbReference>
<dbReference type="PANTHER" id="PTHR24078">
    <property type="entry name" value="DNAJ HOMOLOG SUBFAMILY C MEMBER"/>
    <property type="match status" value="1"/>
</dbReference>
<evidence type="ECO:0000313" key="5">
    <source>
        <dbReference type="Proteomes" id="UP000541444"/>
    </source>
</evidence>
<evidence type="ECO:0000256" key="1">
    <source>
        <dbReference type="ARBA" id="ARBA00023186"/>
    </source>
</evidence>
<dbReference type="SMART" id="SM00271">
    <property type="entry name" value="DnaJ"/>
    <property type="match status" value="1"/>
</dbReference>
<dbReference type="InterPro" id="IPR001623">
    <property type="entry name" value="DnaJ_domain"/>
</dbReference>
<evidence type="ECO:0000256" key="2">
    <source>
        <dbReference type="SAM" id="MobiDB-lite"/>
    </source>
</evidence>